<feature type="compositionally biased region" description="Gly residues" evidence="1">
    <location>
        <begin position="674"/>
        <end position="685"/>
    </location>
</feature>
<name>A0A9W6BMK8_9CHLO</name>
<feature type="region of interest" description="Disordered" evidence="1">
    <location>
        <begin position="393"/>
        <end position="431"/>
    </location>
</feature>
<sequence>MKKTFYKWHWPQASWVHLAVDLSKASARGEGAGPQVTLPTLEQQEYGGGSPVGMGAVAVLLPAAVQPSTSQASARGEGAGPQATLPTLGQQVDGGGSPVGMGAVAALLPAAVQPSTSQGSARGEGAGPQVTLPTLGQQEYGGGSPVGMGAVAVLLPAAVQPSTSQASARGEGAGPQATLPTLGQQVDGGGSPVGMGAVAALLPAAVQPSTSQGSARGEGAGPQVTLPTLGQQMDGGGSPVGMGAVADVAVLLPAAVQPPTSQASARGEGAGPQVTLPTLEQQEDGGGSLVGMGADPETAENATPPPPHVAGDLPTCHMREASSVDTSGGSKRGLPLDDLAGADAAPNASKKHRATGAHQEATSVLLPSTAGGPAHPEGAYKDMLRPPAVLTESTEKKLQGHKKRWHGKSSAIRKRARNNGPRNRQPKRSVITHGRHRCLDVKKLRDVDASLFLCASPEDVAATVQRSGIAVIHDADLQRLAAAAAPHAVTYAEDNGFPIFEYVVLDEEDGIEKDGEGRPTMGTGTGRRNDGRRLQAILQDDTPAPLVTFKMRAETLLRPFLGAARRQPGVQSIKLMRPVVLVNKPGSTLVGPQAPHVDVKPGTMHAYIAFAPLEVDTTLLVASVGSHMTVRFWHDQVQRLKARGAGGAAAGGAAAGGSTSDGASAGGASASGATAGGASAGGAGAGSSTSGGTAADGAAAGGTTAGGASASGTTAGGAAAGGSTSGGTAAGGAAAGGTTAGGAFAGGASAGGAAAGGSTSGGTAADGAAAGGSTSGGTTADGAAAGGTAAGGITADGAAAGGAVAGGAAAGGTAAGITRDGGSGGGEDSGYGTSDMDTDSDTDNEDGSVDDDIAATAVSVLSQHTILRLHVQPGQIVFLHGNTVHAGDGGKVKRWSPRMHWYVRPGKVKDRTHPVEGMHNMFAALFGPWGPIKE</sequence>
<feature type="region of interest" description="Disordered" evidence="1">
    <location>
        <begin position="811"/>
        <end position="849"/>
    </location>
</feature>
<dbReference type="Proteomes" id="UP001165080">
    <property type="component" value="Unassembled WGS sequence"/>
</dbReference>
<proteinExistence type="predicted"/>
<comment type="caution">
    <text evidence="2">The sequence shown here is derived from an EMBL/GenBank/DDBJ whole genome shotgun (WGS) entry which is preliminary data.</text>
</comment>
<gene>
    <name evidence="2" type="primary">PLESTB001407</name>
    <name evidence="2" type="ORF">PLESTB_000875400</name>
</gene>
<feature type="region of interest" description="Disordered" evidence="1">
    <location>
        <begin position="648"/>
        <end position="732"/>
    </location>
</feature>
<feature type="compositionally biased region" description="Low complexity" evidence="1">
    <location>
        <begin position="686"/>
        <end position="698"/>
    </location>
</feature>
<feature type="region of interest" description="Disordered" evidence="1">
    <location>
        <begin position="755"/>
        <end position="778"/>
    </location>
</feature>
<accession>A0A9W6BMK8</accession>
<keyword evidence="3" id="KW-1185">Reference proteome</keyword>
<dbReference type="AlphaFoldDB" id="A0A9W6BMK8"/>
<dbReference type="EMBL" id="BRXU01000010">
    <property type="protein sequence ID" value="GLC54520.1"/>
    <property type="molecule type" value="Genomic_DNA"/>
</dbReference>
<feature type="compositionally biased region" description="Low complexity" evidence="1">
    <location>
        <begin position="656"/>
        <end position="673"/>
    </location>
</feature>
<organism evidence="2 3">
    <name type="scientific">Pleodorina starrii</name>
    <dbReference type="NCBI Taxonomy" id="330485"/>
    <lineage>
        <taxon>Eukaryota</taxon>
        <taxon>Viridiplantae</taxon>
        <taxon>Chlorophyta</taxon>
        <taxon>core chlorophytes</taxon>
        <taxon>Chlorophyceae</taxon>
        <taxon>CS clade</taxon>
        <taxon>Chlamydomonadales</taxon>
        <taxon>Volvocaceae</taxon>
        <taxon>Pleodorina</taxon>
    </lineage>
</organism>
<evidence type="ECO:0000313" key="3">
    <source>
        <dbReference type="Proteomes" id="UP001165080"/>
    </source>
</evidence>
<reference evidence="2 3" key="1">
    <citation type="journal article" date="2023" name="Commun. Biol.">
        <title>Reorganization of the ancestral sex-determining regions during the evolution of trioecy in Pleodorina starrii.</title>
        <authorList>
            <person name="Takahashi K."/>
            <person name="Suzuki S."/>
            <person name="Kawai-Toyooka H."/>
            <person name="Yamamoto K."/>
            <person name="Hamaji T."/>
            <person name="Ootsuki R."/>
            <person name="Yamaguchi H."/>
            <person name="Kawachi M."/>
            <person name="Higashiyama T."/>
            <person name="Nozaki H."/>
        </authorList>
    </citation>
    <scope>NUCLEOTIDE SEQUENCE [LARGE SCALE GENOMIC DNA]</scope>
    <source>
        <strain evidence="2 3">NIES-4479</strain>
    </source>
</reference>
<evidence type="ECO:0000313" key="2">
    <source>
        <dbReference type="EMBL" id="GLC54520.1"/>
    </source>
</evidence>
<feature type="compositionally biased region" description="Gly residues" evidence="1">
    <location>
        <begin position="811"/>
        <end position="829"/>
    </location>
</feature>
<protein>
    <submittedName>
        <fullName evidence="2">Uncharacterized protein</fullName>
    </submittedName>
</protein>
<feature type="region of interest" description="Disordered" evidence="1">
    <location>
        <begin position="278"/>
        <end position="361"/>
    </location>
</feature>
<feature type="compositionally biased region" description="Gly residues" evidence="1">
    <location>
        <begin position="714"/>
        <end position="732"/>
    </location>
</feature>
<feature type="compositionally biased region" description="Low complexity" evidence="1">
    <location>
        <begin position="336"/>
        <end position="346"/>
    </location>
</feature>
<feature type="compositionally biased region" description="Basic residues" evidence="1">
    <location>
        <begin position="399"/>
        <end position="417"/>
    </location>
</feature>
<feature type="compositionally biased region" description="Acidic residues" evidence="1">
    <location>
        <begin position="836"/>
        <end position="849"/>
    </location>
</feature>
<feature type="region of interest" description="Disordered" evidence="1">
    <location>
        <begin position="115"/>
        <end position="140"/>
    </location>
</feature>
<evidence type="ECO:0000256" key="1">
    <source>
        <dbReference type="SAM" id="MobiDB-lite"/>
    </source>
</evidence>